<dbReference type="InterPro" id="IPR052755">
    <property type="entry name" value="Lysozyme_Inhibitor_LprI"/>
</dbReference>
<keyword evidence="1" id="KW-0732">Signal</keyword>
<dbReference type="Pfam" id="PF07007">
    <property type="entry name" value="LprI"/>
    <property type="match status" value="1"/>
</dbReference>
<feature type="signal peptide" evidence="1">
    <location>
        <begin position="1"/>
        <end position="21"/>
    </location>
</feature>
<accession>A0A844WG29</accession>
<comment type="caution">
    <text evidence="3">The sequence shown here is derived from an EMBL/GenBank/DDBJ whole genome shotgun (WGS) entry which is preliminary data.</text>
</comment>
<dbReference type="PANTHER" id="PTHR37549">
    <property type="entry name" value="LIPOPROTEIN LPRI"/>
    <property type="match status" value="1"/>
</dbReference>
<feature type="chain" id="PRO_5032817002" evidence="1">
    <location>
        <begin position="22"/>
        <end position="199"/>
    </location>
</feature>
<keyword evidence="4" id="KW-1185">Reference proteome</keyword>
<sequence>MTLRSMSLLASVALCPVAALAQDGPAFDCAKAQSSAETLICQDPGLAALDRRLADRFAAAVAVAEGLDTGAEETTRTLRAMQRGWISGRDECWKEPDLRVCVETEYLRREAELVAEFLLEPPSQTLRLTCGPRALGVELFATELPGIRVEEGDKVAIGAQYGPDTPGSYYLRQWGGLEMGDAPRISDVQGVETTCQTQG</sequence>
<proteinExistence type="predicted"/>
<reference evidence="3 4" key="1">
    <citation type="submission" date="2019-11" db="EMBL/GenBank/DDBJ databases">
        <title>Pseudooceanicola pacifica sp. nov., isolated from deep-sea sediment of the Pacific Ocean.</title>
        <authorList>
            <person name="Lyu L."/>
        </authorList>
    </citation>
    <scope>NUCLEOTIDE SEQUENCE [LARGE SCALE GENOMIC DNA]</scope>
    <source>
        <strain evidence="3 4">216_PA32_1</strain>
    </source>
</reference>
<dbReference type="RefSeq" id="WP_160383767.1">
    <property type="nucleotide sequence ID" value="NZ_WNXQ01000013.1"/>
</dbReference>
<dbReference type="Proteomes" id="UP000443843">
    <property type="component" value="Unassembled WGS sequence"/>
</dbReference>
<dbReference type="AlphaFoldDB" id="A0A844WG29"/>
<evidence type="ECO:0000313" key="4">
    <source>
        <dbReference type="Proteomes" id="UP000443843"/>
    </source>
</evidence>
<dbReference type="PANTHER" id="PTHR37549:SF1">
    <property type="entry name" value="LIPOPROTEIN LPRI"/>
    <property type="match status" value="1"/>
</dbReference>
<organism evidence="3 4">
    <name type="scientific">Pseudooceanicola pacificus</name>
    <dbReference type="NCBI Taxonomy" id="2676438"/>
    <lineage>
        <taxon>Bacteria</taxon>
        <taxon>Pseudomonadati</taxon>
        <taxon>Pseudomonadota</taxon>
        <taxon>Alphaproteobacteria</taxon>
        <taxon>Rhodobacterales</taxon>
        <taxon>Paracoccaceae</taxon>
        <taxon>Pseudooceanicola</taxon>
    </lineage>
</organism>
<evidence type="ECO:0000256" key="1">
    <source>
        <dbReference type="SAM" id="SignalP"/>
    </source>
</evidence>
<dbReference type="InterPro" id="IPR009739">
    <property type="entry name" value="LprI-like_N"/>
</dbReference>
<protein>
    <submittedName>
        <fullName evidence="3">DUF1311 domain-containing protein</fullName>
    </submittedName>
</protein>
<dbReference type="Gene3D" id="1.20.1270.180">
    <property type="match status" value="1"/>
</dbReference>
<name>A0A844WG29_9RHOB</name>
<feature type="domain" description="Lysozyme inhibitor LprI-like N-terminal" evidence="2">
    <location>
        <begin position="29"/>
        <end position="92"/>
    </location>
</feature>
<dbReference type="EMBL" id="WNXQ01000013">
    <property type="protein sequence ID" value="MWB79640.1"/>
    <property type="molecule type" value="Genomic_DNA"/>
</dbReference>
<dbReference type="GO" id="GO:0005576">
    <property type="term" value="C:extracellular region"/>
    <property type="evidence" value="ECO:0007669"/>
    <property type="project" value="TreeGrafter"/>
</dbReference>
<evidence type="ECO:0000313" key="3">
    <source>
        <dbReference type="EMBL" id="MWB79640.1"/>
    </source>
</evidence>
<gene>
    <name evidence="3" type="ORF">GLS40_16525</name>
</gene>
<evidence type="ECO:0000259" key="2">
    <source>
        <dbReference type="Pfam" id="PF07007"/>
    </source>
</evidence>